<dbReference type="PANTHER" id="PTHR21310">
    <property type="entry name" value="AMINOGLYCOSIDE PHOSPHOTRANSFERASE-RELATED-RELATED"/>
    <property type="match status" value="1"/>
</dbReference>
<dbReference type="PANTHER" id="PTHR21310:SF42">
    <property type="entry name" value="BIFUNCTIONAL AAC_APH"/>
    <property type="match status" value="1"/>
</dbReference>
<keyword evidence="3" id="KW-1185">Reference proteome</keyword>
<protein>
    <submittedName>
        <fullName evidence="2">Aminoglycoside phosphotransferase family protein</fullName>
    </submittedName>
</protein>
<dbReference type="SUPFAM" id="SSF56112">
    <property type="entry name" value="Protein kinase-like (PK-like)"/>
    <property type="match status" value="1"/>
</dbReference>
<dbReference type="Pfam" id="PF01636">
    <property type="entry name" value="APH"/>
    <property type="match status" value="1"/>
</dbReference>
<proteinExistence type="predicted"/>
<evidence type="ECO:0000313" key="3">
    <source>
        <dbReference type="Proteomes" id="UP001252875"/>
    </source>
</evidence>
<accession>A0ABU3F4Y3</accession>
<comment type="caution">
    <text evidence="2">The sequence shown here is derived from an EMBL/GenBank/DDBJ whole genome shotgun (WGS) entry which is preliminary data.</text>
</comment>
<evidence type="ECO:0000313" key="2">
    <source>
        <dbReference type="EMBL" id="MDT2602194.1"/>
    </source>
</evidence>
<name>A0ABU3F4Y3_9ENTE</name>
<sequence length="311" mass="35913">MDKLEAVKQIKQEYPDLMIEEIEFLGAGYDSEAFLLNQAYVFKFPRHARAARNLYKEAIVLKEIKDKVPLKVPAICFIGTSDQPNQLTFAGHEKIEGVPLDAELLATLTDERKEEMAKELAAFFKALHKIELSTQIEGLEVNKKVKAAYEYEVIKKAAYPHLKETVQQEIDEVYHQLLKQDFQYQKCLIHNDFGASNVYYEQAADKICGLIDFGDVAIYDRDMEFVCLMYDYEEGFDQEFVQKVLTYYGLDSADLVNKVNFTDFYGQLENVYLGIEFDMKDLFEESIAAIQGGLDGYKENILSEDRTKYYL</sequence>
<reference evidence="2 3" key="1">
    <citation type="submission" date="2023-03" db="EMBL/GenBank/DDBJ databases">
        <authorList>
            <person name="Shen W."/>
            <person name="Cai J."/>
        </authorList>
    </citation>
    <scope>NUCLEOTIDE SEQUENCE [LARGE SCALE GENOMIC DNA]</scope>
    <source>
        <strain evidence="2 3">D6-4</strain>
    </source>
</reference>
<dbReference type="EMBL" id="JARPYI010000017">
    <property type="protein sequence ID" value="MDT2602194.1"/>
    <property type="molecule type" value="Genomic_DNA"/>
</dbReference>
<dbReference type="InterPro" id="IPR011009">
    <property type="entry name" value="Kinase-like_dom_sf"/>
</dbReference>
<dbReference type="InterPro" id="IPR002575">
    <property type="entry name" value="Aminoglycoside_PTrfase"/>
</dbReference>
<dbReference type="RefSeq" id="WP_311823520.1">
    <property type="nucleotide sequence ID" value="NZ_JARPYF010000016.1"/>
</dbReference>
<dbReference type="Proteomes" id="UP001252875">
    <property type="component" value="Unassembled WGS sequence"/>
</dbReference>
<evidence type="ECO:0000259" key="1">
    <source>
        <dbReference type="Pfam" id="PF01636"/>
    </source>
</evidence>
<gene>
    <name evidence="2" type="ORF">P7D85_20745</name>
</gene>
<dbReference type="Gene3D" id="3.90.1200.10">
    <property type="match status" value="1"/>
</dbReference>
<dbReference type="InterPro" id="IPR051678">
    <property type="entry name" value="AGP_Transferase"/>
</dbReference>
<dbReference type="Gene3D" id="3.30.200.20">
    <property type="entry name" value="Phosphorylase Kinase, domain 1"/>
    <property type="match status" value="1"/>
</dbReference>
<organism evidence="2 3">
    <name type="scientific">Enterococcus hulanensis</name>
    <dbReference type="NCBI Taxonomy" id="2559929"/>
    <lineage>
        <taxon>Bacteria</taxon>
        <taxon>Bacillati</taxon>
        <taxon>Bacillota</taxon>
        <taxon>Bacilli</taxon>
        <taxon>Lactobacillales</taxon>
        <taxon>Enterococcaceae</taxon>
        <taxon>Enterococcus</taxon>
    </lineage>
</organism>
<feature type="domain" description="Aminoglycoside phosphotransferase" evidence="1">
    <location>
        <begin position="22"/>
        <end position="249"/>
    </location>
</feature>